<comment type="pathway">
    <text evidence="3">Amino-acid biosynthesis; L-lysine biosynthesis via DAP pathway; DL-2,6-diaminopimelate from LL-2,6-diaminopimelate: step 1/1.</text>
</comment>
<reference evidence="5" key="1">
    <citation type="journal article" date="2014" name="Int. J. Syst. Evol. Microbiol.">
        <title>Complete genome sequence of Corynebacterium casei LMG S-19264T (=DSM 44701T), isolated from a smear-ripened cheese.</title>
        <authorList>
            <consortium name="US DOE Joint Genome Institute (JGI-PGF)"/>
            <person name="Walter F."/>
            <person name="Albersmeier A."/>
            <person name="Kalinowski J."/>
            <person name="Ruckert C."/>
        </authorList>
    </citation>
    <scope>NUCLEOTIDE SEQUENCE</scope>
    <source>
        <strain evidence="5">CGMCC 1.15448</strain>
    </source>
</reference>
<proteinExistence type="inferred from homology"/>
<name>A0A8J2UBM4_9BACT</name>
<dbReference type="PANTHER" id="PTHR31689:SF0">
    <property type="entry name" value="DIAMINOPIMELATE EPIMERASE"/>
    <property type="match status" value="1"/>
</dbReference>
<dbReference type="Gene3D" id="3.10.310.10">
    <property type="entry name" value="Diaminopimelate Epimerase, Chain A, domain 1"/>
    <property type="match status" value="2"/>
</dbReference>
<dbReference type="AlphaFoldDB" id="A0A8J2UBM4"/>
<feature type="binding site" evidence="3">
    <location>
        <begin position="73"/>
        <end position="74"/>
    </location>
    <ligand>
        <name>substrate</name>
    </ligand>
</feature>
<dbReference type="NCBIfam" id="TIGR00652">
    <property type="entry name" value="DapF"/>
    <property type="match status" value="1"/>
</dbReference>
<comment type="similarity">
    <text evidence="1 3">Belongs to the diaminopimelate epimerase family.</text>
</comment>
<dbReference type="GO" id="GO:0009089">
    <property type="term" value="P:lysine biosynthetic process via diaminopimelate"/>
    <property type="evidence" value="ECO:0007669"/>
    <property type="project" value="UniProtKB-UniRule"/>
</dbReference>
<dbReference type="GO" id="GO:0008837">
    <property type="term" value="F:diaminopimelate epimerase activity"/>
    <property type="evidence" value="ECO:0007669"/>
    <property type="project" value="UniProtKB-UniRule"/>
</dbReference>
<comment type="subunit">
    <text evidence="3">Homodimer.</text>
</comment>
<evidence type="ECO:0000256" key="1">
    <source>
        <dbReference type="ARBA" id="ARBA00010219"/>
    </source>
</evidence>
<comment type="function">
    <text evidence="3">Catalyzes the stereoinversion of LL-2,6-diaminopimelate (L,L-DAP) to meso-diaminopimelate (meso-DAP), a precursor of L-lysine and an essential component of the bacterial peptidoglycan.</text>
</comment>
<comment type="catalytic activity">
    <reaction evidence="3">
        <text>(2S,6S)-2,6-diaminopimelate = meso-2,6-diaminopimelate</text>
        <dbReference type="Rhea" id="RHEA:15393"/>
        <dbReference type="ChEBI" id="CHEBI:57609"/>
        <dbReference type="ChEBI" id="CHEBI:57791"/>
        <dbReference type="EC" id="5.1.1.7"/>
    </reaction>
</comment>
<gene>
    <name evidence="3 5" type="primary">dapF</name>
    <name evidence="5" type="ORF">GCM10011511_17840</name>
</gene>
<comment type="caution">
    <text evidence="5">The sequence shown here is derived from an EMBL/GenBank/DDBJ whole genome shotgun (WGS) entry which is preliminary data.</text>
</comment>
<keyword evidence="6" id="KW-1185">Reference proteome</keyword>
<dbReference type="PANTHER" id="PTHR31689">
    <property type="entry name" value="DIAMINOPIMELATE EPIMERASE, CHLOROPLASTIC"/>
    <property type="match status" value="1"/>
</dbReference>
<dbReference type="SUPFAM" id="SSF54506">
    <property type="entry name" value="Diaminopimelate epimerase-like"/>
    <property type="match status" value="2"/>
</dbReference>
<dbReference type="EMBL" id="BMJC01000002">
    <property type="protein sequence ID" value="GGA94955.1"/>
    <property type="molecule type" value="Genomic_DNA"/>
</dbReference>
<dbReference type="EC" id="5.1.1.7" evidence="3 4"/>
<keyword evidence="3" id="KW-0028">Amino-acid biosynthesis</keyword>
<feature type="binding site" evidence="3">
    <location>
        <begin position="198"/>
        <end position="199"/>
    </location>
    <ligand>
        <name>substrate</name>
    </ligand>
</feature>
<feature type="active site" description="Proton donor" evidence="3">
    <location>
        <position position="72"/>
    </location>
</feature>
<reference evidence="5" key="2">
    <citation type="submission" date="2020-09" db="EMBL/GenBank/DDBJ databases">
        <authorList>
            <person name="Sun Q."/>
            <person name="Zhou Y."/>
        </authorList>
    </citation>
    <scope>NUCLEOTIDE SEQUENCE</scope>
    <source>
        <strain evidence="5">CGMCC 1.15448</strain>
    </source>
</reference>
<feature type="binding site" evidence="3">
    <location>
        <position position="63"/>
    </location>
    <ligand>
        <name>substrate</name>
    </ligand>
</feature>
<comment type="subcellular location">
    <subcellularLocation>
        <location evidence="3">Cytoplasm</location>
    </subcellularLocation>
</comment>
<evidence type="ECO:0000256" key="3">
    <source>
        <dbReference type="HAMAP-Rule" id="MF_00197"/>
    </source>
</evidence>
<feature type="binding site" evidence="3">
    <location>
        <position position="169"/>
    </location>
    <ligand>
        <name>substrate</name>
    </ligand>
</feature>
<comment type="caution">
    <text evidence="3">Lacks conserved residue(s) required for the propagation of feature annotation.</text>
</comment>
<evidence type="ECO:0000256" key="2">
    <source>
        <dbReference type="ARBA" id="ARBA00023235"/>
    </source>
</evidence>
<feature type="binding site" evidence="3">
    <location>
        <position position="11"/>
    </location>
    <ligand>
        <name>substrate</name>
    </ligand>
</feature>
<dbReference type="HAMAP" id="MF_00197">
    <property type="entry name" value="DAP_epimerase"/>
    <property type="match status" value="1"/>
</dbReference>
<dbReference type="RefSeq" id="WP_229688836.1">
    <property type="nucleotide sequence ID" value="NZ_BMJC01000002.1"/>
</dbReference>
<evidence type="ECO:0000313" key="6">
    <source>
        <dbReference type="Proteomes" id="UP000607559"/>
    </source>
</evidence>
<accession>A0A8J2UBM4</accession>
<dbReference type="Proteomes" id="UP000607559">
    <property type="component" value="Unassembled WGS sequence"/>
</dbReference>
<feature type="active site" description="Proton acceptor" evidence="3">
    <location>
        <position position="197"/>
    </location>
</feature>
<feature type="site" description="Could be important to modulate the pK values of the two catalytic cysteine residues" evidence="3">
    <location>
        <position position="187"/>
    </location>
</feature>
<feature type="binding site" evidence="3">
    <location>
        <begin position="187"/>
        <end position="188"/>
    </location>
    <ligand>
        <name>substrate</name>
    </ligand>
</feature>
<evidence type="ECO:0000256" key="4">
    <source>
        <dbReference type="NCBIfam" id="TIGR00652"/>
    </source>
</evidence>
<keyword evidence="3" id="KW-0457">Lysine biosynthesis</keyword>
<feature type="site" description="Could be important to modulate the pK values of the two catalytic cysteine residues" evidence="3">
    <location>
        <position position="137"/>
    </location>
</feature>
<organism evidence="5 6">
    <name type="scientific">Puia dinghuensis</name>
    <dbReference type="NCBI Taxonomy" id="1792502"/>
    <lineage>
        <taxon>Bacteria</taxon>
        <taxon>Pseudomonadati</taxon>
        <taxon>Bacteroidota</taxon>
        <taxon>Chitinophagia</taxon>
        <taxon>Chitinophagales</taxon>
        <taxon>Chitinophagaceae</taxon>
        <taxon>Puia</taxon>
    </lineage>
</organism>
<evidence type="ECO:0000313" key="5">
    <source>
        <dbReference type="EMBL" id="GGA94955.1"/>
    </source>
</evidence>
<dbReference type="UniPathway" id="UPA00034">
    <property type="reaction ID" value="UER00025"/>
</dbReference>
<dbReference type="Pfam" id="PF01678">
    <property type="entry name" value="DAP_epimerase"/>
    <property type="match status" value="2"/>
</dbReference>
<dbReference type="InterPro" id="IPR001653">
    <property type="entry name" value="DAP_epimerase_DapF"/>
</dbReference>
<sequence>MNFFKYQGTGNDFIILDNRNWSYTALTTDRIKFLCDRRFGIGADGLMLLNPHTGYDFEMKYYNSDGRESTMCGNGGRCLVKFAYDLGIKKAQYNFIAIDGPHLAEIDADGTVNLKMKDVLKIDDFHGDLLLDTGSPHYVKMVTDVMELDVFHKGMEIRYSSDFAKDGVNVNFVEQRRPDEIVVRTYERGVEDETLSCGTGVTASALASYHNEVGKNYVKVITKGGKLTVRFNRTADDTYEDVWLCGPAIRVFQGSIDNQPPANS</sequence>
<protein>
    <recommendedName>
        <fullName evidence="3 4">Diaminopimelate epimerase</fullName>
        <shortName evidence="3">DAP epimerase</shortName>
        <ecNumber evidence="3 4">5.1.1.7</ecNumber>
    </recommendedName>
    <alternativeName>
        <fullName evidence="3">PLP-independent amino acid racemase</fullName>
    </alternativeName>
</protein>
<keyword evidence="3" id="KW-0963">Cytoplasm</keyword>
<keyword evidence="2 3" id="KW-0413">Isomerase</keyword>
<dbReference type="GO" id="GO:0005829">
    <property type="term" value="C:cytosol"/>
    <property type="evidence" value="ECO:0007669"/>
    <property type="project" value="TreeGrafter"/>
</dbReference>